<keyword evidence="2" id="KW-1185">Reference proteome</keyword>
<protein>
    <submittedName>
        <fullName evidence="1">Uncharacterized protein</fullName>
    </submittedName>
</protein>
<name>A0ABP0JJ27_9DINO</name>
<dbReference type="EMBL" id="CAXAMN010005557">
    <property type="protein sequence ID" value="CAK9014167.1"/>
    <property type="molecule type" value="Genomic_DNA"/>
</dbReference>
<proteinExistence type="predicted"/>
<accession>A0ABP0JJ27</accession>
<evidence type="ECO:0000313" key="1">
    <source>
        <dbReference type="EMBL" id="CAK9014167.1"/>
    </source>
</evidence>
<evidence type="ECO:0000313" key="2">
    <source>
        <dbReference type="Proteomes" id="UP001642484"/>
    </source>
</evidence>
<reference evidence="1 2" key="1">
    <citation type="submission" date="2024-02" db="EMBL/GenBank/DDBJ databases">
        <authorList>
            <person name="Chen Y."/>
            <person name="Shah S."/>
            <person name="Dougan E. K."/>
            <person name="Thang M."/>
            <person name="Chan C."/>
        </authorList>
    </citation>
    <scope>NUCLEOTIDE SEQUENCE [LARGE SCALE GENOMIC DNA]</scope>
</reference>
<sequence length="73" mass="8210">MNPIMEALVTAVLIKCPDDPAEFMMKWLLDQTKYDRGEFGQPVDEAELAKLRTEVEKLKADKAKLEEAVKAAS</sequence>
<gene>
    <name evidence="1" type="ORF">CCMP2556_LOCUS11557</name>
</gene>
<comment type="caution">
    <text evidence="1">The sequence shown here is derived from an EMBL/GenBank/DDBJ whole genome shotgun (WGS) entry which is preliminary data.</text>
</comment>
<organism evidence="1 2">
    <name type="scientific">Durusdinium trenchii</name>
    <dbReference type="NCBI Taxonomy" id="1381693"/>
    <lineage>
        <taxon>Eukaryota</taxon>
        <taxon>Sar</taxon>
        <taxon>Alveolata</taxon>
        <taxon>Dinophyceae</taxon>
        <taxon>Suessiales</taxon>
        <taxon>Symbiodiniaceae</taxon>
        <taxon>Durusdinium</taxon>
    </lineage>
</organism>
<dbReference type="Proteomes" id="UP001642484">
    <property type="component" value="Unassembled WGS sequence"/>
</dbReference>